<protein>
    <recommendedName>
        <fullName evidence="3">DUF3168 domain-containing protein</fullName>
    </recommendedName>
</protein>
<dbReference type="EMBL" id="PPXF01000048">
    <property type="protein sequence ID" value="POH63956.1"/>
    <property type="molecule type" value="Genomic_DNA"/>
</dbReference>
<dbReference type="RefSeq" id="WP_103431298.1">
    <property type="nucleotide sequence ID" value="NZ_PPXF01000048.1"/>
</dbReference>
<dbReference type="Proteomes" id="UP000237104">
    <property type="component" value="Unassembled WGS sequence"/>
</dbReference>
<proteinExistence type="predicted"/>
<name>A0A2S3ZCH6_9MICO</name>
<sequence length="129" mass="13561">MATLLGPPDVEALVVVALKAGLAAPAPGLPVGTKVANPRPKEFIRIELFGGTEETIISDNCSIYLEAWAATAARAAVLLQLARAVLKDQHGVLFGVTTIGAPSHSPDPTTAQERYRALMGVRVRYSALT</sequence>
<accession>A0A2S3ZCH6</accession>
<evidence type="ECO:0000313" key="1">
    <source>
        <dbReference type="EMBL" id="POH63956.1"/>
    </source>
</evidence>
<reference evidence="1 2" key="1">
    <citation type="submission" date="2018-01" db="EMBL/GenBank/DDBJ databases">
        <title>Cryobacterium sp. nov., from glaciers in China.</title>
        <authorList>
            <person name="Liu Q."/>
            <person name="Xin Y.-H."/>
        </authorList>
    </citation>
    <scope>NUCLEOTIDE SEQUENCE [LARGE SCALE GENOMIC DNA]</scope>
    <source>
        <strain evidence="1 2">TMB1-8</strain>
    </source>
</reference>
<comment type="caution">
    <text evidence="1">The sequence shown here is derived from an EMBL/GenBank/DDBJ whole genome shotgun (WGS) entry which is preliminary data.</text>
</comment>
<gene>
    <name evidence="1" type="ORF">C3B59_10455</name>
</gene>
<evidence type="ECO:0008006" key="3">
    <source>
        <dbReference type="Google" id="ProtNLM"/>
    </source>
</evidence>
<dbReference type="AlphaFoldDB" id="A0A2S3ZCH6"/>
<organism evidence="1 2">
    <name type="scientific">Cryobacterium zongtaii</name>
    <dbReference type="NCBI Taxonomy" id="1259217"/>
    <lineage>
        <taxon>Bacteria</taxon>
        <taxon>Bacillati</taxon>
        <taxon>Actinomycetota</taxon>
        <taxon>Actinomycetes</taxon>
        <taxon>Micrococcales</taxon>
        <taxon>Microbacteriaceae</taxon>
        <taxon>Cryobacterium</taxon>
    </lineage>
</organism>
<evidence type="ECO:0000313" key="2">
    <source>
        <dbReference type="Proteomes" id="UP000237104"/>
    </source>
</evidence>